<feature type="compositionally biased region" description="Low complexity" evidence="1">
    <location>
        <begin position="8"/>
        <end position="18"/>
    </location>
</feature>
<feature type="region of interest" description="Disordered" evidence="1">
    <location>
        <begin position="1"/>
        <end position="30"/>
    </location>
</feature>
<proteinExistence type="predicted"/>
<organism evidence="2 3">
    <name type="scientific">Oryza rufipogon</name>
    <name type="common">Brownbeard rice</name>
    <name type="synonym">Asian wild rice</name>
    <dbReference type="NCBI Taxonomy" id="4529"/>
    <lineage>
        <taxon>Eukaryota</taxon>
        <taxon>Viridiplantae</taxon>
        <taxon>Streptophyta</taxon>
        <taxon>Embryophyta</taxon>
        <taxon>Tracheophyta</taxon>
        <taxon>Spermatophyta</taxon>
        <taxon>Magnoliopsida</taxon>
        <taxon>Liliopsida</taxon>
        <taxon>Poales</taxon>
        <taxon>Poaceae</taxon>
        <taxon>BOP clade</taxon>
        <taxon>Oryzoideae</taxon>
        <taxon>Oryzeae</taxon>
        <taxon>Oryzinae</taxon>
        <taxon>Oryza</taxon>
    </lineage>
</organism>
<evidence type="ECO:0000313" key="3">
    <source>
        <dbReference type="Proteomes" id="UP000008022"/>
    </source>
</evidence>
<feature type="region of interest" description="Disordered" evidence="1">
    <location>
        <begin position="72"/>
        <end position="95"/>
    </location>
</feature>
<reference evidence="2" key="2">
    <citation type="submission" date="2015-06" db="UniProtKB">
        <authorList>
            <consortium name="EnsemblPlants"/>
        </authorList>
    </citation>
    <scope>IDENTIFICATION</scope>
</reference>
<dbReference type="EnsemblPlants" id="ORUFI03G13990.1">
    <property type="protein sequence ID" value="ORUFI03G13990.1"/>
    <property type="gene ID" value="ORUFI03G13990"/>
</dbReference>
<sequence>MPLPSSPTTPVTPSTAAWSPPPCRSPPQLGLLVQGSVGATAPSPTSGSAFRQCRCSIVLRWSSLPSRLRSCRHYEGHTGRSSSSGKRRDGGGEQWRQLGVVSSEWRRRLLLGLLRHAPPPCHVTSPWPPLAILGYPKFRMLPQALPVAVLDGERRR</sequence>
<accession>A0A0E0NTM0</accession>
<dbReference type="Gramene" id="ORUFI03G13990.1">
    <property type="protein sequence ID" value="ORUFI03G13990.1"/>
    <property type="gene ID" value="ORUFI03G13990"/>
</dbReference>
<keyword evidence="3" id="KW-1185">Reference proteome</keyword>
<evidence type="ECO:0000313" key="2">
    <source>
        <dbReference type="EnsemblPlants" id="ORUFI03G13990.1"/>
    </source>
</evidence>
<evidence type="ECO:0000256" key="1">
    <source>
        <dbReference type="SAM" id="MobiDB-lite"/>
    </source>
</evidence>
<name>A0A0E0NTM0_ORYRU</name>
<protein>
    <submittedName>
        <fullName evidence="2">Uncharacterized protein</fullName>
    </submittedName>
</protein>
<dbReference type="Proteomes" id="UP000008022">
    <property type="component" value="Unassembled WGS sequence"/>
</dbReference>
<dbReference type="HOGENOM" id="CLU_1689576_0_0_1"/>
<dbReference type="AlphaFoldDB" id="A0A0E0NTM0"/>
<reference evidence="3" key="1">
    <citation type="submission" date="2013-06" db="EMBL/GenBank/DDBJ databases">
        <authorList>
            <person name="Zhao Q."/>
        </authorList>
    </citation>
    <scope>NUCLEOTIDE SEQUENCE</scope>
    <source>
        <strain evidence="3">cv. W1943</strain>
    </source>
</reference>